<evidence type="ECO:0000256" key="10">
    <source>
        <dbReference type="ARBA" id="ARBA00023136"/>
    </source>
</evidence>
<dbReference type="InterPro" id="IPR012621">
    <property type="entry name" value="Tom7"/>
</dbReference>
<protein>
    <recommendedName>
        <fullName evidence="3">Mitochondrial import receptor subunit TOM7 homolog</fullName>
    </recommendedName>
    <alternativeName>
        <fullName evidence="11">Translocase of outer membrane 7 kDa subunit homolog</fullName>
    </alternativeName>
</protein>
<evidence type="ECO:0000256" key="3">
    <source>
        <dbReference type="ARBA" id="ARBA00014537"/>
    </source>
</evidence>
<gene>
    <name evidence="12" type="ORF">PANDA_010700</name>
</gene>
<evidence type="ECO:0000256" key="1">
    <source>
        <dbReference type="ARBA" id="ARBA00004572"/>
    </source>
</evidence>
<evidence type="ECO:0000256" key="8">
    <source>
        <dbReference type="ARBA" id="ARBA00022989"/>
    </source>
</evidence>
<keyword evidence="9" id="KW-0496">Mitochondrion</keyword>
<reference evidence="12" key="1">
    <citation type="journal article" date="2010" name="Nature">
        <title>The sequence and de novo assembly of the giant panda genome.</title>
        <authorList>
            <person name="Li R."/>
            <person name="Fan W."/>
            <person name="Tian G."/>
            <person name="Zhu H."/>
            <person name="He L."/>
            <person name="Cai J."/>
            <person name="Huang Q."/>
            <person name="Cai Q."/>
            <person name="Li B."/>
            <person name="Bai Y."/>
            <person name="Zhang Z."/>
            <person name="Zhang Y."/>
            <person name="Wang W."/>
            <person name="Li J."/>
            <person name="Wei F."/>
            <person name="Li H."/>
            <person name="Jian M."/>
            <person name="Li J."/>
            <person name="Zhang Z."/>
            <person name="Nielsen R."/>
            <person name="Li D."/>
            <person name="Gu W."/>
            <person name="Yang Z."/>
            <person name="Xuan Z."/>
            <person name="Ryder O.A."/>
            <person name="Leung F.C."/>
            <person name="Zhou Y."/>
            <person name="Cao J."/>
            <person name="Sun X."/>
            <person name="Fu Y."/>
            <person name="Fang X."/>
            <person name="Guo X."/>
            <person name="Wang B."/>
            <person name="Hou R."/>
            <person name="Shen F."/>
            <person name="Mu B."/>
            <person name="Ni P."/>
            <person name="Lin R."/>
            <person name="Qian W."/>
            <person name="Wang G."/>
            <person name="Yu C."/>
            <person name="Nie W."/>
            <person name="Wang J."/>
            <person name="Wu Z."/>
            <person name="Liang H."/>
            <person name="Min J."/>
            <person name="Wu Q."/>
            <person name="Cheng S."/>
            <person name="Ruan J."/>
            <person name="Wang M."/>
            <person name="Shi Z."/>
            <person name="Wen M."/>
            <person name="Liu B."/>
            <person name="Ren X."/>
            <person name="Zheng H."/>
            <person name="Dong D."/>
            <person name="Cook K."/>
            <person name="Shan G."/>
            <person name="Zhang H."/>
            <person name="Kosiol C."/>
            <person name="Xie X."/>
            <person name="Lu Z."/>
            <person name="Zheng H."/>
            <person name="Li Y."/>
            <person name="Steiner C.C."/>
            <person name="Lam T.T."/>
            <person name="Lin S."/>
            <person name="Zhang Q."/>
            <person name="Li G."/>
            <person name="Tian J."/>
            <person name="Gong T."/>
            <person name="Liu H."/>
            <person name="Zhang D."/>
            <person name="Fang L."/>
            <person name="Ye C."/>
            <person name="Zhang J."/>
            <person name="Hu W."/>
            <person name="Xu A."/>
            <person name="Ren Y."/>
            <person name="Zhang G."/>
            <person name="Bruford M.W."/>
            <person name="Li Q."/>
            <person name="Ma L."/>
            <person name="Guo Y."/>
            <person name="An N."/>
            <person name="Hu Y."/>
            <person name="Zheng Y."/>
            <person name="Shi Y."/>
            <person name="Li Z."/>
            <person name="Liu Q."/>
            <person name="Chen Y."/>
            <person name="Zhao J."/>
            <person name="Qu N."/>
            <person name="Zhao S."/>
            <person name="Tian F."/>
            <person name="Wang X."/>
            <person name="Wang H."/>
            <person name="Xu L."/>
            <person name="Liu X."/>
            <person name="Vinar T."/>
            <person name="Wang Y."/>
            <person name="Lam T.W."/>
            <person name="Yiu S.M."/>
            <person name="Liu S."/>
            <person name="Zhang H."/>
            <person name="Li D."/>
            <person name="Huang Y."/>
            <person name="Wang X."/>
            <person name="Yang G."/>
            <person name="Jiang Z."/>
            <person name="Wang J."/>
            <person name="Qin N."/>
            <person name="Li L."/>
            <person name="Li J."/>
            <person name="Bolund L."/>
            <person name="Kristiansen K."/>
            <person name="Wong G.K."/>
            <person name="Olson M."/>
            <person name="Zhang X."/>
            <person name="Li S."/>
            <person name="Yang H."/>
            <person name="Wang J."/>
            <person name="Wang J."/>
        </authorList>
    </citation>
    <scope>NUCLEOTIDE SEQUENCE [LARGE SCALE GENOMIC DNA]</scope>
</reference>
<comment type="subcellular location">
    <subcellularLocation>
        <location evidence="1">Mitochondrion outer membrane</location>
        <topology evidence="1">Single-pass membrane protein</topology>
    </subcellularLocation>
</comment>
<evidence type="ECO:0000256" key="2">
    <source>
        <dbReference type="ARBA" id="ARBA00010917"/>
    </source>
</evidence>
<keyword evidence="10" id="KW-0472">Membrane</keyword>
<dbReference type="GO" id="GO:0030150">
    <property type="term" value="P:protein import into mitochondrial matrix"/>
    <property type="evidence" value="ECO:0007669"/>
    <property type="project" value="InterPro"/>
</dbReference>
<dbReference type="PANTHER" id="PTHR46722:SF1">
    <property type="entry name" value="MITOCHONDRIAL IMPORT RECEPTOR SUBUNIT TOM7 HOMOLOG"/>
    <property type="match status" value="1"/>
</dbReference>
<dbReference type="GO" id="GO:1903955">
    <property type="term" value="P:positive regulation of protein targeting to mitochondrion"/>
    <property type="evidence" value="ECO:0007669"/>
    <property type="project" value="TreeGrafter"/>
</dbReference>
<evidence type="ECO:0000256" key="4">
    <source>
        <dbReference type="ARBA" id="ARBA00022448"/>
    </source>
</evidence>
<dbReference type="EMBL" id="GL192854">
    <property type="protein sequence ID" value="EFB18042.1"/>
    <property type="molecule type" value="Genomic_DNA"/>
</dbReference>
<dbReference type="AlphaFoldDB" id="D2HHU1"/>
<dbReference type="OrthoDB" id="284357at2759"/>
<keyword evidence="6" id="KW-1000">Mitochondrion outer membrane</keyword>
<sequence length="55" mass="6251">MVKLSKEARQRLQQLFRGGQFATHWSLVPVMIYLGFKRGADPGMSEPTIFSLLRG</sequence>
<dbReference type="Pfam" id="PF08038">
    <property type="entry name" value="Tom7"/>
    <property type="match status" value="1"/>
</dbReference>
<keyword evidence="4" id="KW-0813">Transport</keyword>
<evidence type="ECO:0000313" key="12">
    <source>
        <dbReference type="EMBL" id="EFB18042.1"/>
    </source>
</evidence>
<keyword evidence="7" id="KW-0653">Protein transport</keyword>
<proteinExistence type="inferred from homology"/>
<evidence type="ECO:0000256" key="5">
    <source>
        <dbReference type="ARBA" id="ARBA00022692"/>
    </source>
</evidence>
<evidence type="ECO:0000256" key="9">
    <source>
        <dbReference type="ARBA" id="ARBA00023128"/>
    </source>
</evidence>
<dbReference type="GO" id="GO:0005742">
    <property type="term" value="C:mitochondrial outer membrane translocase complex"/>
    <property type="evidence" value="ECO:0007669"/>
    <property type="project" value="InterPro"/>
</dbReference>
<comment type="similarity">
    <text evidence="2">Belongs to the Tom7 family.</text>
</comment>
<organism evidence="12">
    <name type="scientific">Ailuropoda melanoleuca</name>
    <name type="common">Giant panda</name>
    <dbReference type="NCBI Taxonomy" id="9646"/>
    <lineage>
        <taxon>Eukaryota</taxon>
        <taxon>Metazoa</taxon>
        <taxon>Chordata</taxon>
        <taxon>Craniata</taxon>
        <taxon>Vertebrata</taxon>
        <taxon>Euteleostomi</taxon>
        <taxon>Mammalia</taxon>
        <taxon>Eutheria</taxon>
        <taxon>Laurasiatheria</taxon>
        <taxon>Carnivora</taxon>
        <taxon>Caniformia</taxon>
        <taxon>Ursidae</taxon>
        <taxon>Ailuropoda</taxon>
    </lineage>
</organism>
<keyword evidence="8" id="KW-1133">Transmembrane helix</keyword>
<evidence type="ECO:0000256" key="11">
    <source>
        <dbReference type="ARBA" id="ARBA00032786"/>
    </source>
</evidence>
<dbReference type="PANTHER" id="PTHR46722">
    <property type="entry name" value="MITOCHONDRIAL IMPORT RECEPTOR SUBUNIT TOM7 HOMOLOG"/>
    <property type="match status" value="1"/>
</dbReference>
<accession>D2HHU1</accession>
<name>D2HHU1_AILME</name>
<evidence type="ECO:0000256" key="7">
    <source>
        <dbReference type="ARBA" id="ARBA00022927"/>
    </source>
</evidence>
<feature type="non-terminal residue" evidence="12">
    <location>
        <position position="55"/>
    </location>
</feature>
<keyword evidence="5" id="KW-0812">Transmembrane</keyword>
<dbReference type="InParanoid" id="D2HHU1"/>
<evidence type="ECO:0000256" key="6">
    <source>
        <dbReference type="ARBA" id="ARBA00022787"/>
    </source>
</evidence>